<gene>
    <name evidence="3" type="primary">TPM2</name>
    <name evidence="3" type="ORF">H4R18_003234</name>
</gene>
<dbReference type="InterPro" id="IPR000533">
    <property type="entry name" value="Tropomyosin"/>
</dbReference>
<proteinExistence type="predicted"/>
<dbReference type="EMBL" id="JANBUL010000124">
    <property type="protein sequence ID" value="KAJ2780818.1"/>
    <property type="molecule type" value="Genomic_DNA"/>
</dbReference>
<keyword evidence="1 2" id="KW-0175">Coiled coil</keyword>
<dbReference type="Pfam" id="PF00261">
    <property type="entry name" value="Tropomyosin"/>
    <property type="match status" value="1"/>
</dbReference>
<keyword evidence="4" id="KW-1185">Reference proteome</keyword>
<accession>A0A9W8LIW7</accession>
<evidence type="ECO:0000313" key="3">
    <source>
        <dbReference type="EMBL" id="KAJ2780818.1"/>
    </source>
</evidence>
<feature type="coiled-coil region" evidence="2">
    <location>
        <begin position="1"/>
        <end position="171"/>
    </location>
</feature>
<name>A0A9W8LIW7_9FUNG</name>
<dbReference type="Proteomes" id="UP001140217">
    <property type="component" value="Unassembled WGS sequence"/>
</dbReference>
<dbReference type="Gene3D" id="1.20.5.340">
    <property type="match status" value="1"/>
</dbReference>
<protein>
    <submittedName>
        <fullName evidence="3">Tropomyosin-2</fullName>
    </submittedName>
</protein>
<sequence length="175" mass="20299">MDKLREKIASLRAEIDAAVERAETAEQALKQLTDQQTERDQEVISYQNRIKRLEEEAQVREEQLDEAKQIQRDSEATLNESDAVLKKASSLEEKLDETENQLREALERQVRRPGPSLGAPHVIRNYDLENENLERINTQLKKDMEAMELKYEEVSAKYKAAKDELDETIKTLESI</sequence>
<dbReference type="AlphaFoldDB" id="A0A9W8LIW7"/>
<comment type="caution">
    <text evidence="3">The sequence shown here is derived from an EMBL/GenBank/DDBJ whole genome shotgun (WGS) entry which is preliminary data.</text>
</comment>
<evidence type="ECO:0000313" key="4">
    <source>
        <dbReference type="Proteomes" id="UP001140217"/>
    </source>
</evidence>
<dbReference type="SUPFAM" id="SSF57997">
    <property type="entry name" value="Tropomyosin"/>
    <property type="match status" value="1"/>
</dbReference>
<evidence type="ECO:0000256" key="1">
    <source>
        <dbReference type="ARBA" id="ARBA00023054"/>
    </source>
</evidence>
<evidence type="ECO:0000256" key="2">
    <source>
        <dbReference type="SAM" id="Coils"/>
    </source>
</evidence>
<dbReference type="OrthoDB" id="128924at2759"/>
<reference evidence="3" key="1">
    <citation type="submission" date="2022-07" db="EMBL/GenBank/DDBJ databases">
        <title>Phylogenomic reconstructions and comparative analyses of Kickxellomycotina fungi.</title>
        <authorList>
            <person name="Reynolds N.K."/>
            <person name="Stajich J.E."/>
            <person name="Barry K."/>
            <person name="Grigoriev I.V."/>
            <person name="Crous P."/>
            <person name="Smith M.E."/>
        </authorList>
    </citation>
    <scope>NUCLEOTIDE SEQUENCE</scope>
    <source>
        <strain evidence="3">NBRC 105414</strain>
    </source>
</reference>
<organism evidence="3 4">
    <name type="scientific">Coemansia javaensis</name>
    <dbReference type="NCBI Taxonomy" id="2761396"/>
    <lineage>
        <taxon>Eukaryota</taxon>
        <taxon>Fungi</taxon>
        <taxon>Fungi incertae sedis</taxon>
        <taxon>Zoopagomycota</taxon>
        <taxon>Kickxellomycotina</taxon>
        <taxon>Kickxellomycetes</taxon>
        <taxon>Kickxellales</taxon>
        <taxon>Kickxellaceae</taxon>
        <taxon>Coemansia</taxon>
    </lineage>
</organism>